<dbReference type="AlphaFoldDB" id="A0A9N8D909"/>
<evidence type="ECO:0000256" key="1">
    <source>
        <dbReference type="SAM" id="MobiDB-lite"/>
    </source>
</evidence>
<feature type="compositionally biased region" description="Acidic residues" evidence="1">
    <location>
        <begin position="276"/>
        <end position="285"/>
    </location>
</feature>
<proteinExistence type="predicted"/>
<sequence length="313" mass="34648">MMMTTIRRMRLLVLSVPGASVLLVLSLSILSRATTVDGLTVPVHNGQSVKTASSLTTNIPPITVAATAATNGESESQSKESDNMAAALKEGEKFLGRNNCNANKNSAFQSLQKVMRKTASIPTSTQTKKTNNNYNKSSLIKPASHLTFSKFLTMQEKRVVVCFRFTDLPYLRPYFLTFANKLKKRHADIIIDKRILPLVVDSTSPPIFEVLVDGKIVIGNNKKGRSNNNSKQEKVIVGGRVDATNTQSVFASMEQLGLAIAKARRRRRPNTLYGGETDESEDSDYYDPYQNLKRRIQHKPPIGVTATDSRQDQ</sequence>
<protein>
    <submittedName>
        <fullName evidence="2">Uncharacterized protein</fullName>
    </submittedName>
</protein>
<dbReference type="Proteomes" id="UP001153069">
    <property type="component" value="Unassembled WGS sequence"/>
</dbReference>
<dbReference type="OrthoDB" id="44683at2759"/>
<comment type="caution">
    <text evidence="2">The sequence shown here is derived from an EMBL/GenBank/DDBJ whole genome shotgun (WGS) entry which is preliminary data.</text>
</comment>
<evidence type="ECO:0000313" key="2">
    <source>
        <dbReference type="EMBL" id="CAB9498562.1"/>
    </source>
</evidence>
<name>A0A9N8D909_9STRA</name>
<keyword evidence="3" id="KW-1185">Reference proteome</keyword>
<gene>
    <name evidence="2" type="ORF">SEMRO_40_G024910.1</name>
</gene>
<evidence type="ECO:0000313" key="3">
    <source>
        <dbReference type="Proteomes" id="UP001153069"/>
    </source>
</evidence>
<dbReference type="EMBL" id="CAICTM010000040">
    <property type="protein sequence ID" value="CAB9498562.1"/>
    <property type="molecule type" value="Genomic_DNA"/>
</dbReference>
<feature type="region of interest" description="Disordered" evidence="1">
    <location>
        <begin position="270"/>
        <end position="313"/>
    </location>
</feature>
<accession>A0A9N8D909</accession>
<reference evidence="2" key="1">
    <citation type="submission" date="2020-06" db="EMBL/GenBank/DDBJ databases">
        <authorList>
            <consortium name="Plant Systems Biology data submission"/>
        </authorList>
    </citation>
    <scope>NUCLEOTIDE SEQUENCE</scope>
    <source>
        <strain evidence="2">D6</strain>
    </source>
</reference>
<organism evidence="2 3">
    <name type="scientific">Seminavis robusta</name>
    <dbReference type="NCBI Taxonomy" id="568900"/>
    <lineage>
        <taxon>Eukaryota</taxon>
        <taxon>Sar</taxon>
        <taxon>Stramenopiles</taxon>
        <taxon>Ochrophyta</taxon>
        <taxon>Bacillariophyta</taxon>
        <taxon>Bacillariophyceae</taxon>
        <taxon>Bacillariophycidae</taxon>
        <taxon>Naviculales</taxon>
        <taxon>Naviculaceae</taxon>
        <taxon>Seminavis</taxon>
    </lineage>
</organism>